<comment type="caution">
    <text evidence="5">The sequence shown here is derived from an EMBL/GenBank/DDBJ whole genome shotgun (WGS) entry which is preliminary data.</text>
</comment>
<proteinExistence type="inferred from homology"/>
<dbReference type="InterPro" id="IPR003593">
    <property type="entry name" value="AAA+_ATPase"/>
</dbReference>
<keyword evidence="6" id="KW-1185">Reference proteome</keyword>
<evidence type="ECO:0000256" key="1">
    <source>
        <dbReference type="ARBA" id="ARBA00022741"/>
    </source>
</evidence>
<reference evidence="6" key="1">
    <citation type="journal article" date="2019" name="Int. J. Syst. Evol. Microbiol.">
        <title>The Global Catalogue of Microorganisms (GCM) 10K type strain sequencing project: providing services to taxonomists for standard genome sequencing and annotation.</title>
        <authorList>
            <consortium name="The Broad Institute Genomics Platform"/>
            <consortium name="The Broad Institute Genome Sequencing Center for Infectious Disease"/>
            <person name="Wu L."/>
            <person name="Ma J."/>
        </authorList>
    </citation>
    <scope>NUCLEOTIDE SEQUENCE [LARGE SCALE GENOMIC DNA]</scope>
    <source>
        <strain evidence="6">CGMCC 4.1721</strain>
    </source>
</reference>
<gene>
    <name evidence="5" type="ORF">ACFPRK_22085</name>
</gene>
<name>A0ABW0B7M7_9ACTN</name>
<protein>
    <submittedName>
        <fullName evidence="5">ATP-binding protein</fullName>
    </submittedName>
</protein>
<dbReference type="Proteomes" id="UP001596208">
    <property type="component" value="Unassembled WGS sequence"/>
</dbReference>
<dbReference type="SUPFAM" id="SSF52540">
    <property type="entry name" value="P-loop containing nucleoside triphosphate hydrolases"/>
    <property type="match status" value="1"/>
</dbReference>
<evidence type="ECO:0000256" key="2">
    <source>
        <dbReference type="ARBA" id="ARBA00022840"/>
    </source>
</evidence>
<dbReference type="PANTHER" id="PTHR23077">
    <property type="entry name" value="AAA-FAMILY ATPASE"/>
    <property type="match status" value="1"/>
</dbReference>
<dbReference type="EMBL" id="JBHSKI010000010">
    <property type="protein sequence ID" value="MFC5173254.1"/>
    <property type="molecule type" value="Genomic_DNA"/>
</dbReference>
<dbReference type="InterPro" id="IPR027417">
    <property type="entry name" value="P-loop_NTPase"/>
</dbReference>
<evidence type="ECO:0000313" key="5">
    <source>
        <dbReference type="EMBL" id="MFC5173254.1"/>
    </source>
</evidence>
<dbReference type="InterPro" id="IPR003960">
    <property type="entry name" value="ATPase_AAA_CS"/>
</dbReference>
<sequence length="409" mass="45614">MIWDYDGATALGRVKVVSADKTFVHVEYPNGNTAICFSEEPSDFRVGDVVFITETSLETAPPELWPSERSWVGVIKLLHATEAVVEIGSSLQIMPRPQELTLHVGNTIEGTGLETINRVVSDTPIRYLDLANVDDVTIRQFKEPPENTYSFEDFAGSAGIVARAKELIETPLKYHQELEEIGARPIKGVLFTGDPGTGKTLLARIIANRSDAVFYQISGPQIMNKWLGQSEELIRKIFEDAAKQEKAIVFFDEIDSLATQRSDDSHEASRRIVGQLLSSMDGFKRDENVVVIATTNRPQDIDSALRRPGRFDWEIHFPLPGIGDREAILRKSQPRGAAADLPHAIIAEKTDTWSPAELVAIWSEAALFAVADRRKKILEEDYLGGFEQVTTQRARKQAERTSRDEGLIQ</sequence>
<dbReference type="Pfam" id="PF00004">
    <property type="entry name" value="AAA"/>
    <property type="match status" value="1"/>
</dbReference>
<dbReference type="PROSITE" id="PS00674">
    <property type="entry name" value="AAA"/>
    <property type="match status" value="1"/>
</dbReference>
<organism evidence="5 6">
    <name type="scientific">Streptomyces mutomycini</name>
    <dbReference type="NCBI Taxonomy" id="284036"/>
    <lineage>
        <taxon>Bacteria</taxon>
        <taxon>Bacillati</taxon>
        <taxon>Actinomycetota</taxon>
        <taxon>Actinomycetes</taxon>
        <taxon>Kitasatosporales</taxon>
        <taxon>Streptomycetaceae</taxon>
        <taxon>Streptomyces</taxon>
    </lineage>
</organism>
<dbReference type="Gene3D" id="1.10.8.60">
    <property type="match status" value="1"/>
</dbReference>
<keyword evidence="2 3" id="KW-0067">ATP-binding</keyword>
<dbReference type="RefSeq" id="WP_079122457.1">
    <property type="nucleotide sequence ID" value="NZ_JBHSKI010000010.1"/>
</dbReference>
<evidence type="ECO:0000313" key="6">
    <source>
        <dbReference type="Proteomes" id="UP001596208"/>
    </source>
</evidence>
<dbReference type="InterPro" id="IPR050168">
    <property type="entry name" value="AAA_ATPase_domain"/>
</dbReference>
<comment type="similarity">
    <text evidence="3">Belongs to the AAA ATPase family.</text>
</comment>
<dbReference type="InterPro" id="IPR003959">
    <property type="entry name" value="ATPase_AAA_core"/>
</dbReference>
<accession>A0ABW0B7M7</accession>
<keyword evidence="1 3" id="KW-0547">Nucleotide-binding</keyword>
<dbReference type="PANTHER" id="PTHR23077:SF171">
    <property type="entry name" value="NUCLEAR VALOSIN-CONTAINING PROTEIN-LIKE"/>
    <property type="match status" value="1"/>
</dbReference>
<feature type="domain" description="AAA+ ATPase" evidence="4">
    <location>
        <begin position="185"/>
        <end position="321"/>
    </location>
</feature>
<dbReference type="Gene3D" id="3.40.50.300">
    <property type="entry name" value="P-loop containing nucleotide triphosphate hydrolases"/>
    <property type="match status" value="1"/>
</dbReference>
<evidence type="ECO:0000256" key="3">
    <source>
        <dbReference type="RuleBase" id="RU003651"/>
    </source>
</evidence>
<dbReference type="SMART" id="SM00382">
    <property type="entry name" value="AAA"/>
    <property type="match status" value="1"/>
</dbReference>
<evidence type="ECO:0000259" key="4">
    <source>
        <dbReference type="SMART" id="SM00382"/>
    </source>
</evidence>
<dbReference type="GO" id="GO:0005524">
    <property type="term" value="F:ATP binding"/>
    <property type="evidence" value="ECO:0007669"/>
    <property type="project" value="UniProtKB-KW"/>
</dbReference>